<evidence type="ECO:0000313" key="3">
    <source>
        <dbReference type="Proteomes" id="UP001054821"/>
    </source>
</evidence>
<dbReference type="EMBL" id="JAJFAZ020000005">
    <property type="protein sequence ID" value="KAI5330164.1"/>
    <property type="molecule type" value="Genomic_DNA"/>
</dbReference>
<keyword evidence="3" id="KW-1185">Reference proteome</keyword>
<reference evidence="2 3" key="1">
    <citation type="journal article" date="2022" name="G3 (Bethesda)">
        <title>Whole-genome sequence and methylome profiling of the almond [Prunus dulcis (Mill.) D.A. Webb] cultivar 'Nonpareil'.</title>
        <authorList>
            <person name="D'Amico-Willman K.M."/>
            <person name="Ouma W.Z."/>
            <person name="Meulia T."/>
            <person name="Sideli G.M."/>
            <person name="Gradziel T.M."/>
            <person name="Fresnedo-Ramirez J."/>
        </authorList>
    </citation>
    <scope>NUCLEOTIDE SEQUENCE [LARGE SCALE GENOMIC DNA]</scope>
    <source>
        <strain evidence="2">Clone GOH B32 T37-40</strain>
    </source>
</reference>
<dbReference type="AlphaFoldDB" id="A0AAD4VRW1"/>
<evidence type="ECO:0000256" key="1">
    <source>
        <dbReference type="SAM" id="MobiDB-lite"/>
    </source>
</evidence>
<evidence type="ECO:0000313" key="2">
    <source>
        <dbReference type="EMBL" id="KAI5330164.1"/>
    </source>
</evidence>
<protein>
    <submittedName>
        <fullName evidence="2">Uncharacterized protein</fullName>
    </submittedName>
</protein>
<accession>A0AAD4VRW1</accession>
<gene>
    <name evidence="2" type="ORF">L3X38_029562</name>
</gene>
<dbReference type="Proteomes" id="UP001054821">
    <property type="component" value="Chromosome 5"/>
</dbReference>
<proteinExistence type="predicted"/>
<sequence>METDNLLSDSPEALVGESSSGSSVAKLENADYESTDLEIVEDTEVPTEAKGTSYLVPEPDVCWPSTSDHEAEVAEVSIAAPGEGVLTVVMGRQQVLMAKPKVLVFGMDFLEPNALTEGELAKIWAEYHIPDSVVMWTHMPLESLSNSNGEAVFFTDVFKHELRLPLRHSVQKICDEGEERKPREVGAVELLAGRSAMALYGLCTELVKNLVSASGTGIRSIGISIQVSLKRLTASKRDVEAIERVRGKLAEDDGYFETLLGFGNLFKVGLITEAEIGETEGSANPDLLIELCLGEGQRQEMITWLSFGEGTNNRREVDGLPTAGFFPLSRFGMTAPVEVAWFSPDRPTVGPNVIAGHKAASECCRV</sequence>
<organism evidence="2 3">
    <name type="scientific">Prunus dulcis</name>
    <name type="common">Almond</name>
    <name type="synonym">Amygdalus dulcis</name>
    <dbReference type="NCBI Taxonomy" id="3755"/>
    <lineage>
        <taxon>Eukaryota</taxon>
        <taxon>Viridiplantae</taxon>
        <taxon>Streptophyta</taxon>
        <taxon>Embryophyta</taxon>
        <taxon>Tracheophyta</taxon>
        <taxon>Spermatophyta</taxon>
        <taxon>Magnoliopsida</taxon>
        <taxon>eudicotyledons</taxon>
        <taxon>Gunneridae</taxon>
        <taxon>Pentapetalae</taxon>
        <taxon>rosids</taxon>
        <taxon>fabids</taxon>
        <taxon>Rosales</taxon>
        <taxon>Rosaceae</taxon>
        <taxon>Amygdaloideae</taxon>
        <taxon>Amygdaleae</taxon>
        <taxon>Prunus</taxon>
    </lineage>
</organism>
<name>A0AAD4VRW1_PRUDU</name>
<comment type="caution">
    <text evidence="2">The sequence shown here is derived from an EMBL/GenBank/DDBJ whole genome shotgun (WGS) entry which is preliminary data.</text>
</comment>
<feature type="region of interest" description="Disordered" evidence="1">
    <location>
        <begin position="1"/>
        <end position="33"/>
    </location>
</feature>